<evidence type="ECO:0000313" key="2">
    <source>
        <dbReference type="Proteomes" id="UP000241462"/>
    </source>
</evidence>
<sequence>MRLLFCAVVVCHGRLLILIGVMVLGWGKTEGRRCDWFAKCWLMRPFVVTITSTETPSYIYILG</sequence>
<dbReference type="AlphaFoldDB" id="A0A2T3A3T5"/>
<evidence type="ECO:0000313" key="1">
    <source>
        <dbReference type="EMBL" id="PSR82360.1"/>
    </source>
</evidence>
<keyword evidence="2" id="KW-1185">Reference proteome</keyword>
<dbReference type="EMBL" id="KZ678479">
    <property type="protein sequence ID" value="PSR82360.1"/>
    <property type="molecule type" value="Genomic_DNA"/>
</dbReference>
<name>A0A2T3A3T5_9PEZI</name>
<accession>A0A2T3A3T5</accession>
<dbReference type="Proteomes" id="UP000241462">
    <property type="component" value="Unassembled WGS sequence"/>
</dbReference>
<gene>
    <name evidence="1" type="ORF">BD289DRAFT_437539</name>
</gene>
<reference evidence="1 2" key="1">
    <citation type="journal article" date="2018" name="Mycol. Prog.">
        <title>Coniella lustricola, a new species from submerged detritus.</title>
        <authorList>
            <person name="Raudabaugh D.B."/>
            <person name="Iturriaga T."/>
            <person name="Carver A."/>
            <person name="Mondo S."/>
            <person name="Pangilinan J."/>
            <person name="Lipzen A."/>
            <person name="He G."/>
            <person name="Amirebrahimi M."/>
            <person name="Grigoriev I.V."/>
            <person name="Miller A.N."/>
        </authorList>
    </citation>
    <scope>NUCLEOTIDE SEQUENCE [LARGE SCALE GENOMIC DNA]</scope>
    <source>
        <strain evidence="1 2">B22-T-1</strain>
    </source>
</reference>
<dbReference type="InParanoid" id="A0A2T3A3T5"/>
<proteinExistence type="predicted"/>
<organism evidence="1 2">
    <name type="scientific">Coniella lustricola</name>
    <dbReference type="NCBI Taxonomy" id="2025994"/>
    <lineage>
        <taxon>Eukaryota</taxon>
        <taxon>Fungi</taxon>
        <taxon>Dikarya</taxon>
        <taxon>Ascomycota</taxon>
        <taxon>Pezizomycotina</taxon>
        <taxon>Sordariomycetes</taxon>
        <taxon>Sordariomycetidae</taxon>
        <taxon>Diaporthales</taxon>
        <taxon>Schizoparmaceae</taxon>
        <taxon>Coniella</taxon>
    </lineage>
</organism>
<protein>
    <submittedName>
        <fullName evidence="1">Uncharacterized protein</fullName>
    </submittedName>
</protein>